<evidence type="ECO:0000313" key="3">
    <source>
        <dbReference type="WBParaSite" id="SSLN_0001139101-mRNA-1"/>
    </source>
</evidence>
<name>A0A183T3C0_SCHSO</name>
<reference evidence="3" key="1">
    <citation type="submission" date="2016-06" db="UniProtKB">
        <authorList>
            <consortium name="WormBaseParasite"/>
        </authorList>
    </citation>
    <scope>IDENTIFICATION</scope>
</reference>
<evidence type="ECO:0000313" key="2">
    <source>
        <dbReference type="Proteomes" id="UP000275846"/>
    </source>
</evidence>
<evidence type="ECO:0000313" key="1">
    <source>
        <dbReference type="EMBL" id="VDL97353.1"/>
    </source>
</evidence>
<sequence length="340" mass="38445">MATDSYFKVEKYDEEAVEDLFLKLSDGIDNLASYYFARCFSDPNEAPIGGVEWKKFETFGECLSQKLQTASSVVKIAYSKFLLWSDRTAELALESEGLAGVYFDGAPECGRMLCDFTNGQRTVLKGDFVGIREVDGAQLLISVRPARSPSRISGTESLHRSTCLVTALKQSIRATNSCREHTASRPCLEDELWVPRLCVQPTCRPNIPLDHVTDLRQNLTTSWTNYLKTAAQIIMDLIYCTFRGWSEEKVSSHLISGNQELQDGLQNFFASLEGSLASDWECELHYELILQQLRVLRDDVRKTPTPEFQGTFSGLSGLITPNSWWIQNWLSEPLKFYAKL</sequence>
<dbReference type="WBParaSite" id="SSLN_0001139101-mRNA-1">
    <property type="protein sequence ID" value="SSLN_0001139101-mRNA-1"/>
    <property type="gene ID" value="SSLN_0001139101"/>
</dbReference>
<dbReference type="EMBL" id="UYSU01036204">
    <property type="protein sequence ID" value="VDL97353.1"/>
    <property type="molecule type" value="Genomic_DNA"/>
</dbReference>
<gene>
    <name evidence="1" type="ORF">SSLN_LOCUS10968</name>
</gene>
<reference evidence="1 2" key="2">
    <citation type="submission" date="2018-11" db="EMBL/GenBank/DDBJ databases">
        <authorList>
            <consortium name="Pathogen Informatics"/>
        </authorList>
    </citation>
    <scope>NUCLEOTIDE SEQUENCE [LARGE SCALE GENOMIC DNA]</scope>
    <source>
        <strain evidence="1 2">NST_G2</strain>
    </source>
</reference>
<dbReference type="Proteomes" id="UP000275846">
    <property type="component" value="Unassembled WGS sequence"/>
</dbReference>
<dbReference type="OrthoDB" id="6266704at2759"/>
<organism evidence="3">
    <name type="scientific">Schistocephalus solidus</name>
    <name type="common">Tapeworm</name>
    <dbReference type="NCBI Taxonomy" id="70667"/>
    <lineage>
        <taxon>Eukaryota</taxon>
        <taxon>Metazoa</taxon>
        <taxon>Spiralia</taxon>
        <taxon>Lophotrochozoa</taxon>
        <taxon>Platyhelminthes</taxon>
        <taxon>Cestoda</taxon>
        <taxon>Eucestoda</taxon>
        <taxon>Diphyllobothriidea</taxon>
        <taxon>Diphyllobothriidae</taxon>
        <taxon>Schistocephalus</taxon>
    </lineage>
</organism>
<protein>
    <submittedName>
        <fullName evidence="3">Mab-21 domain-containing protein</fullName>
    </submittedName>
</protein>
<accession>A0A183T3C0</accession>
<keyword evidence="2" id="KW-1185">Reference proteome</keyword>
<dbReference type="AlphaFoldDB" id="A0A183T3C0"/>
<proteinExistence type="predicted"/>